<feature type="transmembrane region" description="Helical" evidence="1">
    <location>
        <begin position="159"/>
        <end position="180"/>
    </location>
</feature>
<comment type="caution">
    <text evidence="2">The sequence shown here is derived from an EMBL/GenBank/DDBJ whole genome shotgun (WGS) entry which is preliminary data.</text>
</comment>
<gene>
    <name evidence="2" type="ORF">ODALV1_LOCUS27087</name>
</gene>
<organism evidence="2 3">
    <name type="scientific">Orchesella dallaii</name>
    <dbReference type="NCBI Taxonomy" id="48710"/>
    <lineage>
        <taxon>Eukaryota</taxon>
        <taxon>Metazoa</taxon>
        <taxon>Ecdysozoa</taxon>
        <taxon>Arthropoda</taxon>
        <taxon>Hexapoda</taxon>
        <taxon>Collembola</taxon>
        <taxon>Entomobryomorpha</taxon>
        <taxon>Entomobryoidea</taxon>
        <taxon>Orchesellidae</taxon>
        <taxon>Orchesellinae</taxon>
        <taxon>Orchesella</taxon>
    </lineage>
</organism>
<keyword evidence="1" id="KW-0472">Membrane</keyword>
<feature type="transmembrane region" description="Helical" evidence="1">
    <location>
        <begin position="108"/>
        <end position="129"/>
    </location>
</feature>
<name>A0ABP1RX55_9HEXA</name>
<accession>A0ABP1RX55</accession>
<evidence type="ECO:0000256" key="1">
    <source>
        <dbReference type="SAM" id="Phobius"/>
    </source>
</evidence>
<protein>
    <submittedName>
        <fullName evidence="2">Uncharacterized protein</fullName>
    </submittedName>
</protein>
<evidence type="ECO:0000313" key="3">
    <source>
        <dbReference type="Proteomes" id="UP001642540"/>
    </source>
</evidence>
<feature type="transmembrane region" description="Helical" evidence="1">
    <location>
        <begin position="12"/>
        <end position="33"/>
    </location>
</feature>
<dbReference type="EMBL" id="CAXLJM020000119">
    <property type="protein sequence ID" value="CAL8137799.1"/>
    <property type="molecule type" value="Genomic_DNA"/>
</dbReference>
<keyword evidence="1" id="KW-1133">Transmembrane helix</keyword>
<keyword evidence="3" id="KW-1185">Reference proteome</keyword>
<sequence>MNWQYLRTRPGLGKLAILVYGIVVLVVGLHSHFQSSWKVIVEQLRMCDRIEENIEELRVLTPGLQQCPPFELEEFFIAIVVLCFILSEHNLLISVLTDATNRGTYKQVDFSFHCLASVLLMIAGLVYIVSAEQIHELSTTLRLRGTDGTILILRRGEKITAGTLALIQAVLYGVTAFYIAKPDPQPQLGTRFGPA</sequence>
<feature type="transmembrane region" description="Helical" evidence="1">
    <location>
        <begin position="75"/>
        <end position="96"/>
    </location>
</feature>
<reference evidence="2 3" key="1">
    <citation type="submission" date="2024-08" db="EMBL/GenBank/DDBJ databases">
        <authorList>
            <person name="Cucini C."/>
            <person name="Frati F."/>
        </authorList>
    </citation>
    <scope>NUCLEOTIDE SEQUENCE [LARGE SCALE GENOMIC DNA]</scope>
</reference>
<dbReference type="Proteomes" id="UP001642540">
    <property type="component" value="Unassembled WGS sequence"/>
</dbReference>
<evidence type="ECO:0000313" key="2">
    <source>
        <dbReference type="EMBL" id="CAL8137799.1"/>
    </source>
</evidence>
<proteinExistence type="predicted"/>
<keyword evidence="1" id="KW-0812">Transmembrane</keyword>